<dbReference type="SUPFAM" id="SSF47413">
    <property type="entry name" value="lambda repressor-like DNA-binding domains"/>
    <property type="match status" value="1"/>
</dbReference>
<dbReference type="Gene3D" id="3.40.50.2300">
    <property type="match status" value="2"/>
</dbReference>
<reference evidence="6 7" key="1">
    <citation type="journal article" date="2016" name="Int. J. Syst. Evol. Microbiol.">
        <title>Chitinibacter fontanus sp. nov., isolated from a spring.</title>
        <authorList>
            <person name="Sheu S.Y."/>
            <person name="Li Y.S."/>
            <person name="Young C.C."/>
            <person name="Chen W.M."/>
        </authorList>
    </citation>
    <scope>NUCLEOTIDE SEQUENCE [LARGE SCALE GENOMIC DNA]</scope>
    <source>
        <strain evidence="6 7">STM-7</strain>
    </source>
</reference>
<dbReference type="KEGG" id="cfon:HZU75_09335"/>
<dbReference type="Proteomes" id="UP000510822">
    <property type="component" value="Chromosome"/>
</dbReference>
<dbReference type="PANTHER" id="PTHR30146:SF45">
    <property type="entry name" value="CATABOLITE REPRESSOR_ACTIVATOR"/>
    <property type="match status" value="1"/>
</dbReference>
<evidence type="ECO:0000313" key="7">
    <source>
        <dbReference type="Proteomes" id="UP000510822"/>
    </source>
</evidence>
<dbReference type="Pfam" id="PF00356">
    <property type="entry name" value="LacI"/>
    <property type="match status" value="1"/>
</dbReference>
<dbReference type="InterPro" id="IPR001761">
    <property type="entry name" value="Peripla_BP/Lac1_sug-bd_dom"/>
</dbReference>
<keyword evidence="4" id="KW-0804">Transcription</keyword>
<sequence length="343" mass="38016">MSAYQRLTIADIAELAGVSKTTASMILNGRAEQYRIAAATVARVQQVAAEHHFQPSASARLLRSRRSGTLGLVIPELTNFAHAMLAQMLEPICREAGFQLFVVSSNDDAEMEVKAVEQLLARQVDGLMLVPCTNNAKLYAKWAKRMPLVLVDRRVIGSQLPFVVTDAETPVCELISRTLAQGVREIAYFGGLRDLSPSVDRLAGFQQAWQAQGLEANPALIKHRDYHQHSGFAMMNECYEQLGRYPEALFVASISLLEGALEFMNKHDRFKTAPRYLMSFDDHSLLDCMPRPINTVVQDSAQLARHSLDRIVALLAGQSVQSVWVPARLHWRQDLASSAGESA</sequence>
<dbReference type="SMART" id="SM00354">
    <property type="entry name" value="HTH_LACI"/>
    <property type="match status" value="1"/>
</dbReference>
<dbReference type="GO" id="GO:0000976">
    <property type="term" value="F:transcription cis-regulatory region binding"/>
    <property type="evidence" value="ECO:0007669"/>
    <property type="project" value="TreeGrafter"/>
</dbReference>
<dbReference type="SUPFAM" id="SSF53822">
    <property type="entry name" value="Periplasmic binding protein-like I"/>
    <property type="match status" value="1"/>
</dbReference>
<gene>
    <name evidence="6" type="ORF">HZU75_09335</name>
</gene>
<evidence type="ECO:0000313" key="6">
    <source>
        <dbReference type="EMBL" id="QLI81717.1"/>
    </source>
</evidence>
<feature type="domain" description="HTH lacI-type" evidence="5">
    <location>
        <begin position="7"/>
        <end position="64"/>
    </location>
</feature>
<keyword evidence="3" id="KW-0238">DNA-binding</keyword>
<proteinExistence type="predicted"/>
<keyword evidence="2" id="KW-0805">Transcription regulation</keyword>
<dbReference type="CDD" id="cd01392">
    <property type="entry name" value="HTH_LacI"/>
    <property type="match status" value="1"/>
</dbReference>
<dbReference type="Pfam" id="PF00532">
    <property type="entry name" value="Peripla_BP_1"/>
    <property type="match status" value="1"/>
</dbReference>
<evidence type="ECO:0000256" key="2">
    <source>
        <dbReference type="ARBA" id="ARBA00023015"/>
    </source>
</evidence>
<dbReference type="PROSITE" id="PS00356">
    <property type="entry name" value="HTH_LACI_1"/>
    <property type="match status" value="1"/>
</dbReference>
<dbReference type="InterPro" id="IPR028082">
    <property type="entry name" value="Peripla_BP_I"/>
</dbReference>
<evidence type="ECO:0000256" key="1">
    <source>
        <dbReference type="ARBA" id="ARBA00022491"/>
    </source>
</evidence>
<dbReference type="InterPro" id="IPR010982">
    <property type="entry name" value="Lambda_DNA-bd_dom_sf"/>
</dbReference>
<dbReference type="PROSITE" id="PS50932">
    <property type="entry name" value="HTH_LACI_2"/>
    <property type="match status" value="1"/>
</dbReference>
<keyword evidence="7" id="KW-1185">Reference proteome</keyword>
<organism evidence="6 7">
    <name type="scientific">Chitinibacter fontanus</name>
    <dbReference type="NCBI Taxonomy" id="1737446"/>
    <lineage>
        <taxon>Bacteria</taxon>
        <taxon>Pseudomonadati</taxon>
        <taxon>Pseudomonadota</taxon>
        <taxon>Betaproteobacteria</taxon>
        <taxon>Neisseriales</taxon>
        <taxon>Chitinibacteraceae</taxon>
        <taxon>Chitinibacter</taxon>
    </lineage>
</organism>
<dbReference type="PANTHER" id="PTHR30146">
    <property type="entry name" value="LACI-RELATED TRANSCRIPTIONAL REPRESSOR"/>
    <property type="match status" value="1"/>
</dbReference>
<keyword evidence="1" id="KW-0678">Repressor</keyword>
<evidence type="ECO:0000259" key="5">
    <source>
        <dbReference type="PROSITE" id="PS50932"/>
    </source>
</evidence>
<protein>
    <submittedName>
        <fullName evidence="6">Substrate-binding domain-containing protein</fullName>
    </submittedName>
</protein>
<evidence type="ECO:0000256" key="3">
    <source>
        <dbReference type="ARBA" id="ARBA00023125"/>
    </source>
</evidence>
<dbReference type="Gene3D" id="1.10.260.40">
    <property type="entry name" value="lambda repressor-like DNA-binding domains"/>
    <property type="match status" value="1"/>
</dbReference>
<evidence type="ECO:0000256" key="4">
    <source>
        <dbReference type="ARBA" id="ARBA00023163"/>
    </source>
</evidence>
<dbReference type="InterPro" id="IPR000843">
    <property type="entry name" value="HTH_LacI"/>
</dbReference>
<dbReference type="GO" id="GO:0003700">
    <property type="term" value="F:DNA-binding transcription factor activity"/>
    <property type="evidence" value="ECO:0007669"/>
    <property type="project" value="TreeGrafter"/>
</dbReference>
<dbReference type="EMBL" id="CP058952">
    <property type="protein sequence ID" value="QLI81717.1"/>
    <property type="molecule type" value="Genomic_DNA"/>
</dbReference>
<name>A0A7D5V9M2_9NEIS</name>
<dbReference type="AlphaFoldDB" id="A0A7D5V9M2"/>
<accession>A0A7D5V9M2</accession>
<dbReference type="RefSeq" id="WP_180305827.1">
    <property type="nucleotide sequence ID" value="NZ_CP058952.1"/>
</dbReference>